<evidence type="ECO:0000313" key="4">
    <source>
        <dbReference type="EMBL" id="TLM91848.1"/>
    </source>
</evidence>
<feature type="transmembrane region" description="Helical" evidence="2">
    <location>
        <begin position="60"/>
        <end position="82"/>
    </location>
</feature>
<feature type="domain" description="Coenzyme Q-binding protein COQ10 START" evidence="3">
    <location>
        <begin position="188"/>
        <end position="311"/>
    </location>
</feature>
<feature type="transmembrane region" description="Helical" evidence="2">
    <location>
        <begin position="31"/>
        <end position="54"/>
    </location>
</feature>
<dbReference type="AlphaFoldDB" id="A0A5R8WP63"/>
<accession>A0A5R8WP63</accession>
<dbReference type="Gene3D" id="3.30.530.20">
    <property type="match status" value="1"/>
</dbReference>
<dbReference type="Proteomes" id="UP000305517">
    <property type="component" value="Unassembled WGS sequence"/>
</dbReference>
<feature type="transmembrane region" description="Helical" evidence="2">
    <location>
        <begin position="128"/>
        <end position="147"/>
    </location>
</feature>
<dbReference type="Pfam" id="PF03364">
    <property type="entry name" value="Polyketide_cyc"/>
    <property type="match status" value="1"/>
</dbReference>
<name>A0A5R8WP63_9BACT</name>
<dbReference type="RefSeq" id="WP_138078860.1">
    <property type="nucleotide sequence ID" value="NZ_VAJM01000006.1"/>
</dbReference>
<evidence type="ECO:0000256" key="2">
    <source>
        <dbReference type="SAM" id="Phobius"/>
    </source>
</evidence>
<dbReference type="SUPFAM" id="SSF55961">
    <property type="entry name" value="Bet v1-like"/>
    <property type="match status" value="1"/>
</dbReference>
<gene>
    <name evidence="4" type="ORF">FDY95_14940</name>
</gene>
<comment type="caution">
    <text evidence="4">The sequence shown here is derived from an EMBL/GenBank/DDBJ whole genome shotgun (WGS) entry which is preliminary data.</text>
</comment>
<keyword evidence="2" id="KW-1133">Transmembrane helix</keyword>
<comment type="similarity">
    <text evidence="1">Belongs to the ribosome association toxin RatA family.</text>
</comment>
<dbReference type="InterPro" id="IPR023393">
    <property type="entry name" value="START-like_dom_sf"/>
</dbReference>
<keyword evidence="5" id="KW-1185">Reference proteome</keyword>
<keyword evidence="2" id="KW-0472">Membrane</keyword>
<keyword evidence="2" id="KW-0812">Transmembrane</keyword>
<dbReference type="OrthoDB" id="118637at2"/>
<dbReference type="EMBL" id="VAJM01000006">
    <property type="protein sequence ID" value="TLM91848.1"/>
    <property type="molecule type" value="Genomic_DNA"/>
</dbReference>
<evidence type="ECO:0000256" key="1">
    <source>
        <dbReference type="ARBA" id="ARBA00008918"/>
    </source>
</evidence>
<proteinExistence type="inferred from homology"/>
<evidence type="ECO:0000313" key="5">
    <source>
        <dbReference type="Proteomes" id="UP000305517"/>
    </source>
</evidence>
<organism evidence="4 5">
    <name type="scientific">Hymenobacter jeollabukensis</name>
    <dbReference type="NCBI Taxonomy" id="2025313"/>
    <lineage>
        <taxon>Bacteria</taxon>
        <taxon>Pseudomonadati</taxon>
        <taxon>Bacteroidota</taxon>
        <taxon>Cytophagia</taxon>
        <taxon>Cytophagales</taxon>
        <taxon>Hymenobacteraceae</taxon>
        <taxon>Hymenobacter</taxon>
    </lineage>
</organism>
<evidence type="ECO:0000259" key="3">
    <source>
        <dbReference type="Pfam" id="PF03364"/>
    </source>
</evidence>
<dbReference type="InterPro" id="IPR005031">
    <property type="entry name" value="COQ10_START"/>
</dbReference>
<sequence length="347" mass="37894">MDPANQPPRLYPEDDQPAAPRSLKQWLTGTPLGCTLLAVLPTAALSAGLTYLSTNIFHTYGGMVFVAVPFLAGLIANVLYTWLNNPAEPRPGLLASWVTVVLAALSTLALLVASALEGLICVLMTAPLALIVALAGAVVGTSLGRLLGERTSLRMFSVLVLLYPAGQALEARYPAPVPPHSVVTRRRVQASPERVWQVLTRPVQYPAEVGWLFRAGVAYPTRTALATGPGGTPQLVCTYSQGEARLPISTWQPGRELTFRVPHMPAPMRELSPYPRIHAPHLHGFFRVEQGTFRLLPQPDGSTVLEATTTYRHSIAPRAYWQLWSDYLLDDMHQRVLSAIQTQAQDE</sequence>
<protein>
    <recommendedName>
        <fullName evidence="3">Coenzyme Q-binding protein COQ10 START domain-containing protein</fullName>
    </recommendedName>
</protein>
<reference evidence="4 5" key="1">
    <citation type="submission" date="2019-05" db="EMBL/GenBank/DDBJ databases">
        <title>Hymenobacter edaphi sp. nov., isolated from abandoned arsenic-contaminated farmland soil.</title>
        <authorList>
            <person name="Nie L."/>
        </authorList>
    </citation>
    <scope>NUCLEOTIDE SEQUENCE [LARGE SCALE GENOMIC DNA]</scope>
    <source>
        <strain evidence="4 5">1-3-3-8</strain>
    </source>
</reference>
<feature type="transmembrane region" description="Helical" evidence="2">
    <location>
        <begin position="94"/>
        <end position="116"/>
    </location>
</feature>